<dbReference type="GO" id="GO:0003677">
    <property type="term" value="F:DNA binding"/>
    <property type="evidence" value="ECO:0007669"/>
    <property type="project" value="InterPro"/>
</dbReference>
<feature type="domain" description="DNA polymerase III delta subunit-like C-terminal" evidence="10">
    <location>
        <begin position="326"/>
        <end position="441"/>
    </location>
</feature>
<dbReference type="GO" id="GO:0003887">
    <property type="term" value="F:DNA-directed DNA polymerase activity"/>
    <property type="evidence" value="ECO:0007669"/>
    <property type="project" value="UniProtKB-KW"/>
</dbReference>
<dbReference type="STRING" id="1817772.A2527_08745"/>
<dbReference type="PANTHER" id="PTHR34388:SF1">
    <property type="entry name" value="DNA POLYMERASE III SUBUNIT DELTA"/>
    <property type="match status" value="1"/>
</dbReference>
<dbReference type="Pfam" id="PF06144">
    <property type="entry name" value="DNA_pol3_delta"/>
    <property type="match status" value="1"/>
</dbReference>
<dbReference type="GO" id="GO:0009360">
    <property type="term" value="C:DNA polymerase III complex"/>
    <property type="evidence" value="ECO:0007669"/>
    <property type="project" value="InterPro"/>
</dbReference>
<evidence type="ECO:0000256" key="3">
    <source>
        <dbReference type="ARBA" id="ARBA00022679"/>
    </source>
</evidence>
<dbReference type="Gene3D" id="3.40.50.300">
    <property type="entry name" value="P-loop containing nucleotide triphosphate hydrolases"/>
    <property type="match status" value="1"/>
</dbReference>
<comment type="similarity">
    <text evidence="7">Belongs to the DNA polymerase HolA subunit family.</text>
</comment>
<dbReference type="Gene3D" id="1.20.272.10">
    <property type="match status" value="1"/>
</dbReference>
<evidence type="ECO:0000256" key="5">
    <source>
        <dbReference type="ARBA" id="ARBA00022705"/>
    </source>
</evidence>
<evidence type="ECO:0000313" key="12">
    <source>
        <dbReference type="Proteomes" id="UP000178449"/>
    </source>
</evidence>
<keyword evidence="4" id="KW-0548">Nucleotidyltransferase</keyword>
<dbReference type="Proteomes" id="UP000178449">
    <property type="component" value="Unassembled WGS sequence"/>
</dbReference>
<protein>
    <recommendedName>
        <fullName evidence="2">DNA polymerase III subunit delta</fullName>
        <ecNumber evidence="1">2.7.7.7</ecNumber>
    </recommendedName>
</protein>
<dbReference type="InterPro" id="IPR048466">
    <property type="entry name" value="DNA_pol3_delta-like_C"/>
</dbReference>
<dbReference type="InterPro" id="IPR010372">
    <property type="entry name" value="DNA_pol3_delta_N"/>
</dbReference>
<evidence type="ECO:0000259" key="9">
    <source>
        <dbReference type="Pfam" id="PF06144"/>
    </source>
</evidence>
<evidence type="ECO:0000313" key="11">
    <source>
        <dbReference type="EMBL" id="OGG95249.1"/>
    </source>
</evidence>
<proteinExistence type="inferred from homology"/>
<keyword evidence="6" id="KW-0239">DNA-directed DNA polymerase</keyword>
<dbReference type="AlphaFoldDB" id="A0A1F6GAZ8"/>
<reference evidence="11 12" key="1">
    <citation type="journal article" date="2016" name="Nat. Commun.">
        <title>Thousands of microbial genomes shed light on interconnected biogeochemical processes in an aquifer system.</title>
        <authorList>
            <person name="Anantharaman K."/>
            <person name="Brown C.T."/>
            <person name="Hug L.A."/>
            <person name="Sharon I."/>
            <person name="Castelle C.J."/>
            <person name="Probst A.J."/>
            <person name="Thomas B.C."/>
            <person name="Singh A."/>
            <person name="Wilkins M.J."/>
            <person name="Karaoz U."/>
            <person name="Brodie E.L."/>
            <person name="Williams K.H."/>
            <person name="Hubbard S.S."/>
            <person name="Banfield J.F."/>
        </authorList>
    </citation>
    <scope>NUCLEOTIDE SEQUENCE [LARGE SCALE GENOMIC DNA]</scope>
</reference>
<evidence type="ECO:0000256" key="4">
    <source>
        <dbReference type="ARBA" id="ARBA00022695"/>
    </source>
</evidence>
<sequence>MDPGSLLLFGNQPLELEERAQALIKEALKTKEEKEALFIFDCRDFLKTDQQGFQVALQDLRNAAEMVSFFSENKVLWIRHLETLPKKKSPIEKINKELNEIHLFKLPVIGGEGWFDADSLSSRPHGHNHITAKQLVLEILPLEQGGFYFELALPWVGGWIHRQHGQEAEAVGVQLFLEQKLKSKITFDRPNLEEINEDPGSSGLVKTLTEYVLDPPDGLRLILTADIKKETELPKDLVAALQKNGKIQKLTVAYDDFSPVTWVQSRAREKRLSFSKEAAMQLIEIAGSDFTTLDHELEKLVVLLGPGAQPSPLEVAEKTGHSKKYSVFLVAEFLSKRELNHALEAIEQLLGDKKTEAPQLLGLIAFGFRKLIKVKWLLEEGLSAKQIGERLKMPEWQLRPLISQAENFGRSELENILIELSEQDLATKYAGKEAGTILENLAFSICRGLFAGSRPINAHWVP</sequence>
<evidence type="ECO:0000256" key="7">
    <source>
        <dbReference type="ARBA" id="ARBA00034754"/>
    </source>
</evidence>
<comment type="catalytic activity">
    <reaction evidence="8">
        <text>DNA(n) + a 2'-deoxyribonucleoside 5'-triphosphate = DNA(n+1) + diphosphate</text>
        <dbReference type="Rhea" id="RHEA:22508"/>
        <dbReference type="Rhea" id="RHEA-COMP:17339"/>
        <dbReference type="Rhea" id="RHEA-COMP:17340"/>
        <dbReference type="ChEBI" id="CHEBI:33019"/>
        <dbReference type="ChEBI" id="CHEBI:61560"/>
        <dbReference type="ChEBI" id="CHEBI:173112"/>
        <dbReference type="EC" id="2.7.7.7"/>
    </reaction>
</comment>
<evidence type="ECO:0000259" key="10">
    <source>
        <dbReference type="Pfam" id="PF21694"/>
    </source>
</evidence>
<dbReference type="NCBIfam" id="TIGR01128">
    <property type="entry name" value="holA"/>
    <property type="match status" value="1"/>
</dbReference>
<name>A0A1F6GAZ8_9PROT</name>
<dbReference type="EMBL" id="MFNE01000026">
    <property type="protein sequence ID" value="OGG95249.1"/>
    <property type="molecule type" value="Genomic_DNA"/>
</dbReference>
<keyword evidence="3" id="KW-0808">Transferase</keyword>
<keyword evidence="5" id="KW-0235">DNA replication</keyword>
<dbReference type="Pfam" id="PF21694">
    <property type="entry name" value="DNA_pol3_delta_C"/>
    <property type="match status" value="1"/>
</dbReference>
<gene>
    <name evidence="11" type="ORF">A2527_08745</name>
</gene>
<dbReference type="GO" id="GO:0006261">
    <property type="term" value="P:DNA-templated DNA replication"/>
    <property type="evidence" value="ECO:0007669"/>
    <property type="project" value="TreeGrafter"/>
</dbReference>
<dbReference type="InterPro" id="IPR027417">
    <property type="entry name" value="P-loop_NTPase"/>
</dbReference>
<evidence type="ECO:0000256" key="6">
    <source>
        <dbReference type="ARBA" id="ARBA00022932"/>
    </source>
</evidence>
<dbReference type="SUPFAM" id="SSF48019">
    <property type="entry name" value="post-AAA+ oligomerization domain-like"/>
    <property type="match status" value="1"/>
</dbReference>
<dbReference type="Gene3D" id="1.10.8.60">
    <property type="match status" value="1"/>
</dbReference>
<evidence type="ECO:0000256" key="8">
    <source>
        <dbReference type="ARBA" id="ARBA00049244"/>
    </source>
</evidence>
<evidence type="ECO:0000256" key="2">
    <source>
        <dbReference type="ARBA" id="ARBA00017703"/>
    </source>
</evidence>
<dbReference type="EC" id="2.7.7.7" evidence="1"/>
<dbReference type="InterPro" id="IPR008921">
    <property type="entry name" value="DNA_pol3_clamp-load_cplx_C"/>
</dbReference>
<comment type="caution">
    <text evidence="11">The sequence shown here is derived from an EMBL/GenBank/DDBJ whole genome shotgun (WGS) entry which is preliminary data.</text>
</comment>
<evidence type="ECO:0000256" key="1">
    <source>
        <dbReference type="ARBA" id="ARBA00012417"/>
    </source>
</evidence>
<dbReference type="InterPro" id="IPR005790">
    <property type="entry name" value="DNA_polIII_delta"/>
</dbReference>
<dbReference type="PANTHER" id="PTHR34388">
    <property type="entry name" value="DNA POLYMERASE III SUBUNIT DELTA"/>
    <property type="match status" value="1"/>
</dbReference>
<accession>A0A1F6GAZ8</accession>
<feature type="domain" description="DNA polymerase III delta N-terminal" evidence="9">
    <location>
        <begin position="7"/>
        <end position="101"/>
    </location>
</feature>
<organism evidence="11 12">
    <name type="scientific">Candidatus Lambdaproteobacteria bacterium RIFOXYD2_FULL_50_16</name>
    <dbReference type="NCBI Taxonomy" id="1817772"/>
    <lineage>
        <taxon>Bacteria</taxon>
        <taxon>Pseudomonadati</taxon>
        <taxon>Pseudomonadota</taxon>
        <taxon>Candidatus Lambdaproteobacteria</taxon>
    </lineage>
</organism>